<comment type="cofactor">
    <cofactor evidence="4">
        <name>Mg(2+)</name>
        <dbReference type="ChEBI" id="CHEBI:18420"/>
    </cofactor>
</comment>
<accession>A0A068RVH7</accession>
<dbReference type="Pfam" id="PF00291">
    <property type="entry name" value="PALP"/>
    <property type="match status" value="1"/>
</dbReference>
<dbReference type="GO" id="GO:0070179">
    <property type="term" value="P:D-serine biosynthetic process"/>
    <property type="evidence" value="ECO:0007669"/>
    <property type="project" value="TreeGrafter"/>
</dbReference>
<dbReference type="GO" id="GO:0000287">
    <property type="term" value="F:magnesium ion binding"/>
    <property type="evidence" value="ECO:0007669"/>
    <property type="project" value="TreeGrafter"/>
</dbReference>
<comment type="cofactor">
    <cofactor evidence="1">
        <name>Ca(2+)</name>
        <dbReference type="ChEBI" id="CHEBI:29108"/>
    </cofactor>
</comment>
<keyword evidence="8" id="KW-0456">Lyase</keyword>
<protein>
    <submittedName>
        <fullName evidence="10">Serine racemase</fullName>
    </submittedName>
</protein>
<dbReference type="GO" id="GO:0030378">
    <property type="term" value="F:serine racemase activity"/>
    <property type="evidence" value="ECO:0007669"/>
    <property type="project" value="TreeGrafter"/>
</dbReference>
<evidence type="ECO:0000256" key="1">
    <source>
        <dbReference type="ARBA" id="ARBA00001913"/>
    </source>
</evidence>
<dbReference type="InterPro" id="IPR001926">
    <property type="entry name" value="TrpB-like_PALP"/>
</dbReference>
<comment type="caution">
    <text evidence="10">The sequence shown here is derived from an EMBL/GenBank/DDBJ whole genome shotgun (WGS) entry which is preliminary data.</text>
</comment>
<dbReference type="VEuPathDB" id="FungiDB:LCOR_04385.1"/>
<feature type="domain" description="Tryptophan synthase beta chain-like PALP" evidence="9">
    <location>
        <begin position="18"/>
        <end position="321"/>
    </location>
</feature>
<sequence>MTNITIEDIQAAAARINVHRTPVITCSTLDTVVSEATDNSVQLLFKCEALQKTGSFKIRGASNAVQLLSDTDAASGVVTHSSGNHAQALAYAARQRGIEAHVVMPRNAPVTKKAAVRGYGANVIECEATQADRERVANEVMRKTGATFIHPYNNPNVIAGQGTIALETIAQVGELLKGAPLDAMLIPVGGGGMISGCAVAAKALSPGTRVYGAEPQAVDDCHRSYQEKKRLANKPGTQSVADALLADLGEIAFGIISESVDGIFTVTEEQIVRAMGLVWTRMKLCIEPSAAVAVAVALYNTEFHQIIRQQNLQRIAIVLCGGNVDVARAALLLSNDK</sequence>
<dbReference type="PROSITE" id="PS00165">
    <property type="entry name" value="DEHYDRATASE_SER_THR"/>
    <property type="match status" value="1"/>
</dbReference>
<dbReference type="CDD" id="cd01562">
    <property type="entry name" value="Thr-dehyd"/>
    <property type="match status" value="1"/>
</dbReference>
<comment type="cofactor">
    <cofactor evidence="3">
        <name>Mn(2+)</name>
        <dbReference type="ChEBI" id="CHEBI:29035"/>
    </cofactor>
</comment>
<comment type="similarity">
    <text evidence="5">Belongs to the serine/threonine dehydratase family.</text>
</comment>
<dbReference type="FunFam" id="3.40.50.1100:FF:000005">
    <property type="entry name" value="Threonine dehydratase catabolic"/>
    <property type="match status" value="1"/>
</dbReference>
<comment type="cofactor">
    <cofactor evidence="2">
        <name>pyridoxal 5'-phosphate</name>
        <dbReference type="ChEBI" id="CHEBI:597326"/>
    </cofactor>
</comment>
<dbReference type="OrthoDB" id="271064at2759"/>
<dbReference type="STRING" id="1263082.A0A068RVH7"/>
<evidence type="ECO:0000256" key="2">
    <source>
        <dbReference type="ARBA" id="ARBA00001933"/>
    </source>
</evidence>
<dbReference type="InterPro" id="IPR000634">
    <property type="entry name" value="Ser/Thr_deHydtase_PyrdxlP-BS"/>
</dbReference>
<name>A0A068RVH7_9FUNG</name>
<evidence type="ECO:0000256" key="6">
    <source>
        <dbReference type="ARBA" id="ARBA00022842"/>
    </source>
</evidence>
<proteinExistence type="inferred from homology"/>
<evidence type="ECO:0000259" key="9">
    <source>
        <dbReference type="Pfam" id="PF00291"/>
    </source>
</evidence>
<keyword evidence="11" id="KW-1185">Reference proteome</keyword>
<dbReference type="PANTHER" id="PTHR43050">
    <property type="entry name" value="SERINE / THREONINE RACEMASE FAMILY MEMBER"/>
    <property type="match status" value="1"/>
</dbReference>
<dbReference type="Proteomes" id="UP000027586">
    <property type="component" value="Unassembled WGS sequence"/>
</dbReference>
<dbReference type="GO" id="GO:0018114">
    <property type="term" value="F:threonine racemase activity"/>
    <property type="evidence" value="ECO:0007669"/>
    <property type="project" value="TreeGrafter"/>
</dbReference>
<evidence type="ECO:0000256" key="4">
    <source>
        <dbReference type="ARBA" id="ARBA00001946"/>
    </source>
</evidence>
<reference evidence="10" key="1">
    <citation type="submission" date="2013-08" db="EMBL/GenBank/DDBJ databases">
        <title>Gene expansion shapes genome architecture in the human pathogen Lichtheimia corymbifera: an evolutionary genomics analysis in the ancient terrestrial Mucorales (Mucoromycotina).</title>
        <authorList>
            <person name="Schwartze V.U."/>
            <person name="Winter S."/>
            <person name="Shelest E."/>
            <person name="Marcet-Houben M."/>
            <person name="Horn F."/>
            <person name="Wehner S."/>
            <person name="Hoffmann K."/>
            <person name="Riege K."/>
            <person name="Sammeth M."/>
            <person name="Nowrousian M."/>
            <person name="Valiante V."/>
            <person name="Linde J."/>
            <person name="Jacobsen I.D."/>
            <person name="Marz M."/>
            <person name="Brakhage A.A."/>
            <person name="Gabaldon T."/>
            <person name="Bocker S."/>
            <person name="Voigt K."/>
        </authorList>
    </citation>
    <scope>NUCLEOTIDE SEQUENCE [LARGE SCALE GENOMIC DNA]</scope>
    <source>
        <strain evidence="10">FSU 9682</strain>
    </source>
</reference>
<dbReference type="EMBL" id="CBTN010000015">
    <property type="protein sequence ID" value="CDH52966.1"/>
    <property type="molecule type" value="Genomic_DNA"/>
</dbReference>
<evidence type="ECO:0000256" key="8">
    <source>
        <dbReference type="ARBA" id="ARBA00023239"/>
    </source>
</evidence>
<dbReference type="AlphaFoldDB" id="A0A068RVH7"/>
<dbReference type="InterPro" id="IPR036052">
    <property type="entry name" value="TrpB-like_PALP_sf"/>
</dbReference>
<keyword evidence="6" id="KW-0460">Magnesium</keyword>
<keyword evidence="7" id="KW-0663">Pyridoxal phosphate</keyword>
<evidence type="ECO:0000256" key="5">
    <source>
        <dbReference type="ARBA" id="ARBA00010869"/>
    </source>
</evidence>
<organism evidence="10 11">
    <name type="scientific">Lichtheimia corymbifera JMRC:FSU:9682</name>
    <dbReference type="NCBI Taxonomy" id="1263082"/>
    <lineage>
        <taxon>Eukaryota</taxon>
        <taxon>Fungi</taxon>
        <taxon>Fungi incertae sedis</taxon>
        <taxon>Mucoromycota</taxon>
        <taxon>Mucoromycotina</taxon>
        <taxon>Mucoromycetes</taxon>
        <taxon>Mucorales</taxon>
        <taxon>Lichtheimiaceae</taxon>
        <taxon>Lichtheimia</taxon>
    </lineage>
</organism>
<gene>
    <name evidence="10" type="ORF">LCOR_04385.1</name>
</gene>
<evidence type="ECO:0000256" key="7">
    <source>
        <dbReference type="ARBA" id="ARBA00022898"/>
    </source>
</evidence>
<dbReference type="PANTHER" id="PTHR43050:SF1">
    <property type="entry name" value="SERINE RACEMASE"/>
    <property type="match status" value="1"/>
</dbReference>
<evidence type="ECO:0000313" key="11">
    <source>
        <dbReference type="Proteomes" id="UP000027586"/>
    </source>
</evidence>
<evidence type="ECO:0000256" key="3">
    <source>
        <dbReference type="ARBA" id="ARBA00001936"/>
    </source>
</evidence>
<dbReference type="GO" id="GO:0030170">
    <property type="term" value="F:pyridoxal phosphate binding"/>
    <property type="evidence" value="ECO:0007669"/>
    <property type="project" value="InterPro"/>
</dbReference>
<dbReference type="GO" id="GO:0003941">
    <property type="term" value="F:L-serine ammonia-lyase activity"/>
    <property type="evidence" value="ECO:0007669"/>
    <property type="project" value="TreeGrafter"/>
</dbReference>
<dbReference type="Gene3D" id="3.40.50.1100">
    <property type="match status" value="2"/>
</dbReference>
<dbReference type="SUPFAM" id="SSF53686">
    <property type="entry name" value="Tryptophan synthase beta subunit-like PLP-dependent enzymes"/>
    <property type="match status" value="1"/>
</dbReference>
<dbReference type="GO" id="GO:0005524">
    <property type="term" value="F:ATP binding"/>
    <property type="evidence" value="ECO:0007669"/>
    <property type="project" value="TreeGrafter"/>
</dbReference>
<evidence type="ECO:0000313" key="10">
    <source>
        <dbReference type="EMBL" id="CDH52966.1"/>
    </source>
</evidence>